<evidence type="ECO:0000313" key="3">
    <source>
        <dbReference type="Proteomes" id="UP001200642"/>
    </source>
</evidence>
<feature type="chain" id="PRO_5041905238" evidence="1">
    <location>
        <begin position="21"/>
        <end position="170"/>
    </location>
</feature>
<feature type="signal peptide" evidence="1">
    <location>
        <begin position="1"/>
        <end position="20"/>
    </location>
</feature>
<sequence length="170" mass="19308">MKNIKFFIALFCLISFAVSAQEISDNAIGLRLGDSDGFGAEISYQRRILRTNRLEVDLGWRDSRDYNAFKSVAIYQWVLPIEGGFNWYFGPGAGLGIVDFSPVPYDDRKDYYYPDGGLFILAAGDIGIEYNFKIPLLISLDFRPEVGLIGYNDFSDNFDFDIGLGIRYQF</sequence>
<evidence type="ECO:0000256" key="1">
    <source>
        <dbReference type="SAM" id="SignalP"/>
    </source>
</evidence>
<reference evidence="2" key="1">
    <citation type="submission" date="2023-02" db="EMBL/GenBank/DDBJ databases">
        <title>Genome of Flavobacteriaceae gen. nov. sp. strain F89.</title>
        <authorList>
            <person name="Wang Y."/>
        </authorList>
    </citation>
    <scope>NUCLEOTIDE SEQUENCE</scope>
    <source>
        <strain evidence="2">F89</strain>
    </source>
</reference>
<evidence type="ECO:0000313" key="2">
    <source>
        <dbReference type="EMBL" id="MCG2461356.1"/>
    </source>
</evidence>
<dbReference type="AlphaFoldDB" id="A0AAE3JPS6"/>
<comment type="caution">
    <text evidence="2">The sequence shown here is derived from an EMBL/GenBank/DDBJ whole genome shotgun (WGS) entry which is preliminary data.</text>
</comment>
<dbReference type="RefSeq" id="WP_317902502.1">
    <property type="nucleotide sequence ID" value="NZ_JAIRBC010000015.1"/>
</dbReference>
<keyword evidence="3" id="KW-1185">Reference proteome</keyword>
<proteinExistence type="predicted"/>
<dbReference type="Proteomes" id="UP001200642">
    <property type="component" value="Unassembled WGS sequence"/>
</dbReference>
<name>A0AAE3JPS6_9FLAO</name>
<dbReference type="EMBL" id="JAIRBC010000015">
    <property type="protein sequence ID" value="MCG2461356.1"/>
    <property type="molecule type" value="Genomic_DNA"/>
</dbReference>
<gene>
    <name evidence="2" type="ORF">K8352_11400</name>
</gene>
<organism evidence="2 3">
    <name type="scientific">Cerina litoralis</name>
    <dbReference type="NCBI Taxonomy" id="2874477"/>
    <lineage>
        <taxon>Bacteria</taxon>
        <taxon>Pseudomonadati</taxon>
        <taxon>Bacteroidota</taxon>
        <taxon>Flavobacteriia</taxon>
        <taxon>Flavobacteriales</taxon>
        <taxon>Flavobacteriaceae</taxon>
        <taxon>Cerina</taxon>
    </lineage>
</organism>
<accession>A0AAE3JPS6</accession>
<keyword evidence="1" id="KW-0732">Signal</keyword>
<protein>
    <submittedName>
        <fullName evidence="2">Uncharacterized protein</fullName>
    </submittedName>
</protein>